<dbReference type="RefSeq" id="WP_024267798.1">
    <property type="nucleotide sequence ID" value="NC_023035.1"/>
</dbReference>
<gene>
    <name evidence="1" type="ORF">L21SP2_1481</name>
</gene>
<dbReference type="KEGG" id="slr:L21SP2_1481"/>
<keyword evidence="2" id="KW-1185">Reference proteome</keyword>
<organism evidence="1 2">
    <name type="scientific">Salinispira pacifica</name>
    <dbReference type="NCBI Taxonomy" id="1307761"/>
    <lineage>
        <taxon>Bacteria</taxon>
        <taxon>Pseudomonadati</taxon>
        <taxon>Spirochaetota</taxon>
        <taxon>Spirochaetia</taxon>
        <taxon>Spirochaetales</taxon>
        <taxon>Spirochaetaceae</taxon>
        <taxon>Salinispira</taxon>
    </lineage>
</organism>
<dbReference type="HOGENOM" id="CLU_3029823_0_0_12"/>
<reference evidence="1 2" key="1">
    <citation type="journal article" date="2015" name="Stand. Genomic Sci.">
        <title>Complete genome sequence and description of Salinispira pacifica gen. nov., sp. nov., a novel spirochaete isolated form a hypersaline microbial mat.</title>
        <authorList>
            <person name="Ben Hania W."/>
            <person name="Joseph M."/>
            <person name="Schumann P."/>
            <person name="Bunk B."/>
            <person name="Fiebig A."/>
            <person name="Sproer C."/>
            <person name="Klenk H.P."/>
            <person name="Fardeau M.L."/>
            <person name="Spring S."/>
        </authorList>
    </citation>
    <scope>NUCLEOTIDE SEQUENCE [LARGE SCALE GENOMIC DNA]</scope>
    <source>
        <strain evidence="1 2">L21-RPul-D2</strain>
    </source>
</reference>
<proteinExistence type="predicted"/>
<dbReference type="EMBL" id="CP006939">
    <property type="protein sequence ID" value="AHC14878.1"/>
    <property type="molecule type" value="Genomic_DNA"/>
</dbReference>
<evidence type="ECO:0000313" key="1">
    <source>
        <dbReference type="EMBL" id="AHC14878.1"/>
    </source>
</evidence>
<dbReference type="AlphaFoldDB" id="V5WGG6"/>
<accession>V5WGG6</accession>
<dbReference type="Proteomes" id="UP000018680">
    <property type="component" value="Chromosome"/>
</dbReference>
<evidence type="ECO:0000313" key="2">
    <source>
        <dbReference type="Proteomes" id="UP000018680"/>
    </source>
</evidence>
<name>V5WGG6_9SPIO</name>
<sequence length="55" mass="5741">MEGVQVTDLYQASYLLLSGCELTAIECIPTGGAVSCALSFQGADSAAMKVDHWST</sequence>
<protein>
    <submittedName>
        <fullName evidence="1">Uncharacterized protein</fullName>
    </submittedName>
</protein>